<dbReference type="InterPro" id="IPR036318">
    <property type="entry name" value="FAD-bd_PCMH-like_sf"/>
</dbReference>
<reference evidence="7 8" key="1">
    <citation type="submission" date="2016-10" db="EMBL/GenBank/DDBJ databases">
        <authorList>
            <person name="de Groot N.N."/>
        </authorList>
    </citation>
    <scope>NUCLEOTIDE SEQUENCE [LARGE SCALE GENOMIC DNA]</scope>
    <source>
        <strain evidence="7 8">OK461</strain>
    </source>
</reference>
<evidence type="ECO:0000313" key="7">
    <source>
        <dbReference type="EMBL" id="SFF57985.1"/>
    </source>
</evidence>
<dbReference type="RefSeq" id="WP_075029306.1">
    <property type="nucleotide sequence ID" value="NZ_FONR01000009.1"/>
</dbReference>
<dbReference type="PROSITE" id="PS00862">
    <property type="entry name" value="OX2_COVAL_FAD"/>
    <property type="match status" value="1"/>
</dbReference>
<dbReference type="PROSITE" id="PS51387">
    <property type="entry name" value="FAD_PCMH"/>
    <property type="match status" value="1"/>
</dbReference>
<dbReference type="AlphaFoldDB" id="A0A1I2JT03"/>
<comment type="cofactor">
    <cofactor evidence="1">
        <name>FAD</name>
        <dbReference type="ChEBI" id="CHEBI:57692"/>
    </cofactor>
</comment>
<dbReference type="InterPro" id="IPR016167">
    <property type="entry name" value="FAD-bd_PCMH_sub1"/>
</dbReference>
<gene>
    <name evidence="7" type="ORF">SAMN02787118_1094</name>
</gene>
<dbReference type="Gene3D" id="3.30.465.10">
    <property type="match status" value="1"/>
</dbReference>
<dbReference type="Proteomes" id="UP000181942">
    <property type="component" value="Unassembled WGS sequence"/>
</dbReference>
<evidence type="ECO:0000259" key="6">
    <source>
        <dbReference type="PROSITE" id="PS51387"/>
    </source>
</evidence>
<sequence length="465" mass="49952">MSITTAEAARQELTQFKGQLIGPGDSGYDEARTVYNAMIDRRPALVARCTSAEDVSHVIGFARDHGLPLAVRGGGHHGAGLGVCDDGVVLDLSPLKDIEVDPGARTVRVAGGCVWGEVDRATHEYGLATPAGIISTTGVAGLTLGGGIGHLTRKYGLTVDNLLAADLVLASGEHVRASDTENTDLYWAIRGGGGNFGVVTSFLFRLHEVSTVVAGPTFWPAELGAEVLTAYRGFLPSAPRELNGFFMFGSVPPGPPFPEEIHLRKVCGVVWCRVGDDTEAAAAEMAPLLDAVPEPLLHGAAPMPFPALQSAFDGIYPPGDQWYWRADFVDEISDEAVASHIGYGAKPPTWKSTMHLYPIDGAVHDIAPADTAWSYRNAHWATVYAGVDSDPAGAERVKRWSVDYSDALHPYSAGGAYVNMMMDEGQERVRASYRDNYARLARIKADRDPDNLFRLNQNIQPAPRT</sequence>
<dbReference type="Pfam" id="PF08031">
    <property type="entry name" value="BBE"/>
    <property type="match status" value="1"/>
</dbReference>
<keyword evidence="3" id="KW-0285">Flavoprotein</keyword>
<dbReference type="InterPro" id="IPR050416">
    <property type="entry name" value="FAD-linked_Oxidoreductase"/>
</dbReference>
<evidence type="ECO:0000256" key="3">
    <source>
        <dbReference type="ARBA" id="ARBA00022630"/>
    </source>
</evidence>
<dbReference type="InterPro" id="IPR006094">
    <property type="entry name" value="Oxid_FAD_bind_N"/>
</dbReference>
<organism evidence="7 8">
    <name type="scientific">Streptomyces mirabilis</name>
    <dbReference type="NCBI Taxonomy" id="68239"/>
    <lineage>
        <taxon>Bacteria</taxon>
        <taxon>Bacillati</taxon>
        <taxon>Actinomycetota</taxon>
        <taxon>Actinomycetes</taxon>
        <taxon>Kitasatosporales</taxon>
        <taxon>Streptomycetaceae</taxon>
        <taxon>Streptomyces</taxon>
    </lineage>
</organism>
<dbReference type="InterPro" id="IPR016166">
    <property type="entry name" value="FAD-bd_PCMH"/>
</dbReference>
<dbReference type="InterPro" id="IPR006093">
    <property type="entry name" value="Oxy_OxRdtase_FAD_BS"/>
</dbReference>
<evidence type="ECO:0000256" key="5">
    <source>
        <dbReference type="ARBA" id="ARBA00023002"/>
    </source>
</evidence>
<keyword evidence="4" id="KW-0274">FAD</keyword>
<comment type="similarity">
    <text evidence="2">Belongs to the oxygen-dependent FAD-linked oxidoreductase family.</text>
</comment>
<feature type="domain" description="FAD-binding PCMH-type" evidence="6">
    <location>
        <begin position="38"/>
        <end position="209"/>
    </location>
</feature>
<dbReference type="PANTHER" id="PTHR42973">
    <property type="entry name" value="BINDING OXIDOREDUCTASE, PUTATIVE (AFU_ORTHOLOGUE AFUA_1G17690)-RELATED"/>
    <property type="match status" value="1"/>
</dbReference>
<dbReference type="OrthoDB" id="9775082at2"/>
<dbReference type="InterPro" id="IPR012951">
    <property type="entry name" value="BBE"/>
</dbReference>
<evidence type="ECO:0000256" key="4">
    <source>
        <dbReference type="ARBA" id="ARBA00022827"/>
    </source>
</evidence>
<proteinExistence type="inferred from homology"/>
<dbReference type="SUPFAM" id="SSF56176">
    <property type="entry name" value="FAD-binding/transporter-associated domain-like"/>
    <property type="match status" value="1"/>
</dbReference>
<evidence type="ECO:0000313" key="8">
    <source>
        <dbReference type="Proteomes" id="UP000181942"/>
    </source>
</evidence>
<protein>
    <submittedName>
        <fullName evidence="7">FAD/FMN-containing dehydrogenase</fullName>
    </submittedName>
</protein>
<dbReference type="GO" id="GO:0071949">
    <property type="term" value="F:FAD binding"/>
    <property type="evidence" value="ECO:0007669"/>
    <property type="project" value="InterPro"/>
</dbReference>
<dbReference type="PANTHER" id="PTHR42973:SF39">
    <property type="entry name" value="FAD-BINDING PCMH-TYPE DOMAIN-CONTAINING PROTEIN"/>
    <property type="match status" value="1"/>
</dbReference>
<dbReference type="Gene3D" id="3.30.43.10">
    <property type="entry name" value="Uridine Diphospho-n-acetylenolpyruvylglucosamine Reductase, domain 2"/>
    <property type="match status" value="1"/>
</dbReference>
<dbReference type="EMBL" id="FONR01000009">
    <property type="protein sequence ID" value="SFF57985.1"/>
    <property type="molecule type" value="Genomic_DNA"/>
</dbReference>
<accession>A0A1I2JT03</accession>
<dbReference type="InterPro" id="IPR016169">
    <property type="entry name" value="FAD-bd_PCMH_sub2"/>
</dbReference>
<keyword evidence="5" id="KW-0560">Oxidoreductase</keyword>
<evidence type="ECO:0000256" key="1">
    <source>
        <dbReference type="ARBA" id="ARBA00001974"/>
    </source>
</evidence>
<dbReference type="GO" id="GO:0016491">
    <property type="term" value="F:oxidoreductase activity"/>
    <property type="evidence" value="ECO:0007669"/>
    <property type="project" value="UniProtKB-KW"/>
</dbReference>
<dbReference type="Pfam" id="PF01565">
    <property type="entry name" value="FAD_binding_4"/>
    <property type="match status" value="1"/>
</dbReference>
<dbReference type="Gene3D" id="3.40.462.20">
    <property type="match status" value="1"/>
</dbReference>
<evidence type="ECO:0000256" key="2">
    <source>
        <dbReference type="ARBA" id="ARBA00005466"/>
    </source>
</evidence>
<name>A0A1I2JT03_9ACTN</name>